<feature type="compositionally biased region" description="Low complexity" evidence="1">
    <location>
        <begin position="672"/>
        <end position="684"/>
    </location>
</feature>
<feature type="compositionally biased region" description="Basic and acidic residues" evidence="1">
    <location>
        <begin position="440"/>
        <end position="449"/>
    </location>
</feature>
<feature type="compositionally biased region" description="Polar residues" evidence="1">
    <location>
        <begin position="124"/>
        <end position="145"/>
    </location>
</feature>
<feature type="compositionally biased region" description="Polar residues" evidence="1">
    <location>
        <begin position="56"/>
        <end position="68"/>
    </location>
</feature>
<feature type="region of interest" description="Disordered" evidence="1">
    <location>
        <begin position="212"/>
        <end position="275"/>
    </location>
</feature>
<evidence type="ECO:0000313" key="2">
    <source>
        <dbReference type="EMBL" id="GBO13402.1"/>
    </source>
</evidence>
<accession>A0A4Y2UME9</accession>
<feature type="compositionally biased region" description="Basic and acidic residues" evidence="1">
    <location>
        <begin position="530"/>
        <end position="541"/>
    </location>
</feature>
<evidence type="ECO:0000313" key="3">
    <source>
        <dbReference type="Proteomes" id="UP000499080"/>
    </source>
</evidence>
<keyword evidence="3" id="KW-1185">Reference proteome</keyword>
<feature type="compositionally biased region" description="Basic and acidic residues" evidence="1">
    <location>
        <begin position="372"/>
        <end position="406"/>
    </location>
</feature>
<feature type="compositionally biased region" description="Basic and acidic residues" evidence="1">
    <location>
        <begin position="100"/>
        <end position="121"/>
    </location>
</feature>
<feature type="compositionally biased region" description="Polar residues" evidence="1">
    <location>
        <begin position="265"/>
        <end position="275"/>
    </location>
</feature>
<feature type="region of interest" description="Disordered" evidence="1">
    <location>
        <begin position="319"/>
        <end position="694"/>
    </location>
</feature>
<feature type="compositionally biased region" description="Acidic residues" evidence="1">
    <location>
        <begin position="685"/>
        <end position="694"/>
    </location>
</feature>
<gene>
    <name evidence="2" type="ORF">AVEN_202178_1</name>
</gene>
<dbReference type="AlphaFoldDB" id="A0A4Y2UME9"/>
<evidence type="ECO:0000256" key="1">
    <source>
        <dbReference type="SAM" id="MobiDB-lite"/>
    </source>
</evidence>
<feature type="compositionally biased region" description="Low complexity" evidence="1">
    <location>
        <begin position="454"/>
        <end position="475"/>
    </location>
</feature>
<feature type="compositionally biased region" description="Basic and acidic residues" evidence="1">
    <location>
        <begin position="7"/>
        <end position="53"/>
    </location>
</feature>
<dbReference type="OrthoDB" id="6437944at2759"/>
<protein>
    <submittedName>
        <fullName evidence="2">Uncharacterized protein</fullName>
    </submittedName>
</protein>
<feature type="compositionally biased region" description="Basic and acidic residues" evidence="1">
    <location>
        <begin position="476"/>
        <end position="487"/>
    </location>
</feature>
<feature type="compositionally biased region" description="Basic and acidic residues" evidence="1">
    <location>
        <begin position="589"/>
        <end position="615"/>
    </location>
</feature>
<reference evidence="2 3" key="1">
    <citation type="journal article" date="2019" name="Sci. Rep.">
        <title>Orb-weaving spider Araneus ventricosus genome elucidates the spidroin gene catalogue.</title>
        <authorList>
            <person name="Kono N."/>
            <person name="Nakamura H."/>
            <person name="Ohtoshi R."/>
            <person name="Moran D.A.P."/>
            <person name="Shinohara A."/>
            <person name="Yoshida Y."/>
            <person name="Fujiwara M."/>
            <person name="Mori M."/>
            <person name="Tomita M."/>
            <person name="Arakawa K."/>
        </authorList>
    </citation>
    <scope>NUCLEOTIDE SEQUENCE [LARGE SCALE GENOMIC DNA]</scope>
</reference>
<dbReference type="Proteomes" id="UP000499080">
    <property type="component" value="Unassembled WGS sequence"/>
</dbReference>
<dbReference type="EMBL" id="BGPR01037727">
    <property type="protein sequence ID" value="GBO13402.1"/>
    <property type="molecule type" value="Genomic_DNA"/>
</dbReference>
<comment type="caution">
    <text evidence="2">The sequence shown here is derived from an EMBL/GenBank/DDBJ whole genome shotgun (WGS) entry which is preliminary data.</text>
</comment>
<feature type="compositionally biased region" description="Basic residues" evidence="1">
    <location>
        <begin position="637"/>
        <end position="655"/>
    </location>
</feature>
<feature type="compositionally biased region" description="Polar residues" evidence="1">
    <location>
        <begin position="424"/>
        <end position="433"/>
    </location>
</feature>
<sequence>MSSHNKYPLEKQDTPSESSDSHSDSEVNKAEENLEQLKIKERQTKDDSGKSKPLDSPNQEGVLSSKNDLLNEPIAGPSGLQEPRQESSDPESKAASLTDPQKEKDVEAKGIDINIEEKMVEGDYNTTDSAPPSIQSSTGVTPSSELQEKSPVAGPSRVRGEVDYSKLPFTSVVSRFMRKSSGSSSSSSRRFDYVYDGARTLSDVSEIRSEIADSSAEGSVYHDAPESFEEDQSSSYASAVETQSSGTSDTNISELQDDFAPPPTLASSSVSISTNSGEQGHLAYLARLQMEADARGEPMSTSSGIGSTNQSELAQLEAWNMAGEIGPDGHNVVDPNQDVPDNRAQGGELQPTSESVEDEPILVDQQMQAFDRLFEQEQRNEENIEEPNVPRDEMSLARRIQDEERVQACSAGAGSPKKRRRSSKCISDLSSEETGAAETLRPRFKPDTRKKSKMAASKSSPTLQSSSESTEPKSSSSDHSHRVDSPEIKSSSESQEFSKSEKDRKPWQTPGHLRGMQLSTISPKDSVIAEDDRTSPLREQDTELMATEDPTPEKMETTLGEGAAKQTEPSESKPVVESSDLAYGGEADGTLKEHEQSFEASEFERRVGKSKREPKLSSSPPSDKASSSSHQKAATSRPKKRARSDKMPLKARKTRHDNAGTVPKSLGNLQQSESTSTPDSSDYTPSDDEKETEL</sequence>
<feature type="compositionally biased region" description="Basic and acidic residues" evidence="1">
    <location>
        <begin position="496"/>
        <end position="506"/>
    </location>
</feature>
<feature type="compositionally biased region" description="Polar residues" evidence="1">
    <location>
        <begin position="233"/>
        <end position="254"/>
    </location>
</feature>
<feature type="region of interest" description="Disordered" evidence="1">
    <location>
        <begin position="1"/>
        <end position="163"/>
    </location>
</feature>
<feature type="compositionally biased region" description="Low complexity" evidence="1">
    <location>
        <begin position="616"/>
        <end position="636"/>
    </location>
</feature>
<feature type="compositionally biased region" description="Basic and acidic residues" evidence="1">
    <location>
        <begin position="83"/>
        <end position="92"/>
    </location>
</feature>
<organism evidence="2 3">
    <name type="scientific">Araneus ventricosus</name>
    <name type="common">Orbweaver spider</name>
    <name type="synonym">Epeira ventricosa</name>
    <dbReference type="NCBI Taxonomy" id="182803"/>
    <lineage>
        <taxon>Eukaryota</taxon>
        <taxon>Metazoa</taxon>
        <taxon>Ecdysozoa</taxon>
        <taxon>Arthropoda</taxon>
        <taxon>Chelicerata</taxon>
        <taxon>Arachnida</taxon>
        <taxon>Araneae</taxon>
        <taxon>Araneomorphae</taxon>
        <taxon>Entelegynae</taxon>
        <taxon>Araneoidea</taxon>
        <taxon>Araneidae</taxon>
        <taxon>Araneus</taxon>
    </lineage>
</organism>
<proteinExistence type="predicted"/>
<name>A0A4Y2UME9_ARAVE</name>